<feature type="compositionally biased region" description="Basic and acidic residues" evidence="1">
    <location>
        <begin position="1"/>
        <end position="12"/>
    </location>
</feature>
<evidence type="ECO:0000313" key="3">
    <source>
        <dbReference type="Proteomes" id="UP001055940"/>
    </source>
</evidence>
<dbReference type="Proteomes" id="UP001055940">
    <property type="component" value="Chromosome"/>
</dbReference>
<reference evidence="2" key="1">
    <citation type="submission" date="2022-06" db="EMBL/GenBank/DDBJ databases">
        <authorList>
            <person name="Ping M."/>
        </authorList>
    </citation>
    <scope>NUCLEOTIDE SEQUENCE</scope>
    <source>
        <strain evidence="2">JCM11759T</strain>
    </source>
</reference>
<proteinExistence type="predicted"/>
<keyword evidence="3" id="KW-1185">Reference proteome</keyword>
<dbReference type="RefSeq" id="WP_254419004.1">
    <property type="nucleotide sequence ID" value="NZ_BAAAJB010000041.1"/>
</dbReference>
<sequence length="128" mass="14694">MAAPPEPREHRGSGPYFTTPETHQARQERLLRQMQGNPRVTHMLQHGPRPHWFEVDRQRQEQEEREAQRLDEAFAALTDGPATPTRGRHRAPRRWWGWPAAAISTTLLVAQTTAQELGQALFQTGFPL</sequence>
<name>A0ABY5D671_9ACTN</name>
<evidence type="ECO:0000313" key="2">
    <source>
        <dbReference type="EMBL" id="USY19829.1"/>
    </source>
</evidence>
<feature type="region of interest" description="Disordered" evidence="1">
    <location>
        <begin position="1"/>
        <end position="26"/>
    </location>
</feature>
<feature type="region of interest" description="Disordered" evidence="1">
    <location>
        <begin position="74"/>
        <end position="93"/>
    </location>
</feature>
<organism evidence="2 3">
    <name type="scientific">Nocardiopsis exhalans</name>
    <dbReference type="NCBI Taxonomy" id="163604"/>
    <lineage>
        <taxon>Bacteria</taxon>
        <taxon>Bacillati</taxon>
        <taxon>Actinomycetota</taxon>
        <taxon>Actinomycetes</taxon>
        <taxon>Streptosporangiales</taxon>
        <taxon>Nocardiopsidaceae</taxon>
        <taxon>Nocardiopsis</taxon>
    </lineage>
</organism>
<evidence type="ECO:0000256" key="1">
    <source>
        <dbReference type="SAM" id="MobiDB-lite"/>
    </source>
</evidence>
<gene>
    <name evidence="2" type="ORF">NE857_32145</name>
</gene>
<protein>
    <submittedName>
        <fullName evidence="2">Uncharacterized protein</fullName>
    </submittedName>
</protein>
<dbReference type="EMBL" id="CP099837">
    <property type="protein sequence ID" value="USY19829.1"/>
    <property type="molecule type" value="Genomic_DNA"/>
</dbReference>
<accession>A0ABY5D671</accession>